<evidence type="ECO:0000313" key="4">
    <source>
        <dbReference type="Proteomes" id="UP000719412"/>
    </source>
</evidence>
<feature type="compositionally biased region" description="Low complexity" evidence="1">
    <location>
        <begin position="1"/>
        <end position="25"/>
    </location>
</feature>
<evidence type="ECO:0000313" key="3">
    <source>
        <dbReference type="EMBL" id="KAH0807525.1"/>
    </source>
</evidence>
<keyword evidence="4" id="KW-1185">Reference proteome</keyword>
<reference evidence="2" key="1">
    <citation type="journal article" date="2020" name="J Insects Food Feed">
        <title>The yellow mealworm (Tenebrio molitor) genome: a resource for the emerging insects as food and feed industry.</title>
        <authorList>
            <person name="Eriksson T."/>
            <person name="Andere A."/>
            <person name="Kelstrup H."/>
            <person name="Emery V."/>
            <person name="Picard C."/>
        </authorList>
    </citation>
    <scope>NUCLEOTIDE SEQUENCE</scope>
    <source>
        <strain evidence="2">Stoneville</strain>
        <tissue evidence="2">Whole head</tissue>
    </source>
</reference>
<evidence type="ECO:0000256" key="1">
    <source>
        <dbReference type="SAM" id="MobiDB-lite"/>
    </source>
</evidence>
<feature type="region of interest" description="Disordered" evidence="1">
    <location>
        <begin position="59"/>
        <end position="85"/>
    </location>
</feature>
<evidence type="ECO:0000313" key="2">
    <source>
        <dbReference type="EMBL" id="KAH0807523.1"/>
    </source>
</evidence>
<proteinExistence type="predicted"/>
<dbReference type="AlphaFoldDB" id="A0A8J6H3M2"/>
<sequence length="122" mass="13504">MKLELSDGMSNNSDFSNDSQNSQMSTADFMTSMGNGVLLTPTTTGETVRNVEDVGVVSQWNRGGTSGSSSWRLSQPSRTHRKRRPVSKVVELRCDDNVTFHEAVCGKQSRRPTFIGSLQTRF</sequence>
<feature type="compositionally biased region" description="Polar residues" evidence="1">
    <location>
        <begin position="59"/>
        <end position="77"/>
    </location>
</feature>
<dbReference type="EMBL" id="JABDTM020030179">
    <property type="protein sequence ID" value="KAH0807523.1"/>
    <property type="molecule type" value="Genomic_DNA"/>
</dbReference>
<feature type="region of interest" description="Disordered" evidence="1">
    <location>
        <begin position="1"/>
        <end position="26"/>
    </location>
</feature>
<organism evidence="2 4">
    <name type="scientific">Tenebrio molitor</name>
    <name type="common">Yellow mealworm beetle</name>
    <dbReference type="NCBI Taxonomy" id="7067"/>
    <lineage>
        <taxon>Eukaryota</taxon>
        <taxon>Metazoa</taxon>
        <taxon>Ecdysozoa</taxon>
        <taxon>Arthropoda</taxon>
        <taxon>Hexapoda</taxon>
        <taxon>Insecta</taxon>
        <taxon>Pterygota</taxon>
        <taxon>Neoptera</taxon>
        <taxon>Endopterygota</taxon>
        <taxon>Coleoptera</taxon>
        <taxon>Polyphaga</taxon>
        <taxon>Cucujiformia</taxon>
        <taxon>Tenebrionidae</taxon>
        <taxon>Tenebrio</taxon>
    </lineage>
</organism>
<gene>
    <name evidence="3" type="ORF">GEV33_015266</name>
    <name evidence="2" type="ORF">GEV33_015268</name>
</gene>
<comment type="caution">
    <text evidence="2">The sequence shown here is derived from an EMBL/GenBank/DDBJ whole genome shotgun (WGS) entry which is preliminary data.</text>
</comment>
<accession>A0A8J6H3M2</accession>
<dbReference type="EMBL" id="JABDTM020030177">
    <property type="protein sequence ID" value="KAH0807525.1"/>
    <property type="molecule type" value="Genomic_DNA"/>
</dbReference>
<name>A0A8J6H3M2_TENMO</name>
<reference evidence="2" key="2">
    <citation type="submission" date="2021-08" db="EMBL/GenBank/DDBJ databases">
        <authorList>
            <person name="Eriksson T."/>
        </authorList>
    </citation>
    <scope>NUCLEOTIDE SEQUENCE</scope>
    <source>
        <strain evidence="2">Stoneville</strain>
        <tissue evidence="2">Whole head</tissue>
    </source>
</reference>
<dbReference type="Proteomes" id="UP000719412">
    <property type="component" value="Unassembled WGS sequence"/>
</dbReference>
<protein>
    <submittedName>
        <fullName evidence="2">Uncharacterized protein</fullName>
    </submittedName>
</protein>